<evidence type="ECO:0000256" key="1">
    <source>
        <dbReference type="SAM" id="MobiDB-lite"/>
    </source>
</evidence>
<feature type="transmembrane region" description="Helical" evidence="2">
    <location>
        <begin position="172"/>
        <end position="190"/>
    </location>
</feature>
<name>A0ABU3LS24_9ACTN</name>
<feature type="transmembrane region" description="Helical" evidence="2">
    <location>
        <begin position="77"/>
        <end position="103"/>
    </location>
</feature>
<feature type="transmembrane region" description="Helical" evidence="2">
    <location>
        <begin position="115"/>
        <end position="137"/>
    </location>
</feature>
<evidence type="ECO:0000313" key="3">
    <source>
        <dbReference type="EMBL" id="MDT7842024.1"/>
    </source>
</evidence>
<comment type="caution">
    <text evidence="3">The sequence shown here is derived from an EMBL/GenBank/DDBJ whole genome shotgun (WGS) entry which is preliminary data.</text>
</comment>
<evidence type="ECO:0008006" key="5">
    <source>
        <dbReference type="Google" id="ProtNLM"/>
    </source>
</evidence>
<keyword evidence="4" id="KW-1185">Reference proteome</keyword>
<evidence type="ECO:0000313" key="4">
    <source>
        <dbReference type="Proteomes" id="UP001257948"/>
    </source>
</evidence>
<reference evidence="4" key="1">
    <citation type="submission" date="2023-07" db="EMBL/GenBank/DDBJ databases">
        <title>Draft genome sequence of the endophytic actinobacterium Streptomyces justiciae WPN32, a potential antibiotic producer.</title>
        <authorList>
            <person name="Yasawong M."/>
            <person name="Pana W."/>
            <person name="Ganta P."/>
            <person name="Santapan N."/>
            <person name="Songngamsuk T."/>
            <person name="Phatcharaharikarn M."/>
            <person name="Kerdtoob S."/>
            <person name="Nantapong N."/>
        </authorList>
    </citation>
    <scope>NUCLEOTIDE SEQUENCE [LARGE SCALE GENOMIC DNA]</scope>
    <source>
        <strain evidence="4">WPN32</strain>
    </source>
</reference>
<feature type="transmembrane region" description="Helical" evidence="2">
    <location>
        <begin position="47"/>
        <end position="65"/>
    </location>
</feature>
<feature type="transmembrane region" description="Helical" evidence="2">
    <location>
        <begin position="149"/>
        <end position="166"/>
    </location>
</feature>
<dbReference type="Proteomes" id="UP001257948">
    <property type="component" value="Unassembled WGS sequence"/>
</dbReference>
<dbReference type="EMBL" id="JAVTLL010000009">
    <property type="protein sequence ID" value="MDT7842024.1"/>
    <property type="molecule type" value="Genomic_DNA"/>
</dbReference>
<protein>
    <recommendedName>
        <fullName evidence="5">DUF998 domain-containing protein</fullName>
    </recommendedName>
</protein>
<sequence>MSSPFSPAPAPARPIRPGALCGALAGLLIALPALVEAFTGETTATSLLLALAPAFALPFLSALHQRQRTASGRFGETAYVVNLIGLGLFGGAAFAANVVLFHLDDDTIDTELTGPTLPTLAGCAIVFAVGCALFGAATIRARTLPRVPAWGYAVVLPLFAFVTALPDSLLTSALHIAVGTVLVWLSTALWQSTRSSRSGPRTKRRNRGSGSGASGHPVSSGRSTL</sequence>
<accession>A0ABU3LS24</accession>
<organism evidence="3 4">
    <name type="scientific">Streptomyces justiciae</name>
    <dbReference type="NCBI Taxonomy" id="2780140"/>
    <lineage>
        <taxon>Bacteria</taxon>
        <taxon>Bacillati</taxon>
        <taxon>Actinomycetota</taxon>
        <taxon>Actinomycetes</taxon>
        <taxon>Kitasatosporales</taxon>
        <taxon>Streptomycetaceae</taxon>
        <taxon>Streptomyces</taxon>
    </lineage>
</organism>
<feature type="region of interest" description="Disordered" evidence="1">
    <location>
        <begin position="194"/>
        <end position="225"/>
    </location>
</feature>
<keyword evidence="2" id="KW-1133">Transmembrane helix</keyword>
<keyword evidence="2" id="KW-0812">Transmembrane</keyword>
<gene>
    <name evidence="3" type="ORF">RQC66_14890</name>
</gene>
<evidence type="ECO:0000256" key="2">
    <source>
        <dbReference type="SAM" id="Phobius"/>
    </source>
</evidence>
<dbReference type="RefSeq" id="WP_314201286.1">
    <property type="nucleotide sequence ID" value="NZ_JAVTLL010000009.1"/>
</dbReference>
<proteinExistence type="predicted"/>
<keyword evidence="2" id="KW-0472">Membrane</keyword>